<dbReference type="Proteomes" id="UP000781932">
    <property type="component" value="Unassembled WGS sequence"/>
</dbReference>
<evidence type="ECO:0000256" key="5">
    <source>
        <dbReference type="ARBA" id="ARBA00023242"/>
    </source>
</evidence>
<organism evidence="8 9">
    <name type="scientific">Colletotrichum karsti</name>
    <dbReference type="NCBI Taxonomy" id="1095194"/>
    <lineage>
        <taxon>Eukaryota</taxon>
        <taxon>Fungi</taxon>
        <taxon>Dikarya</taxon>
        <taxon>Ascomycota</taxon>
        <taxon>Pezizomycotina</taxon>
        <taxon>Sordariomycetes</taxon>
        <taxon>Hypocreomycetidae</taxon>
        <taxon>Glomerellales</taxon>
        <taxon>Glomerellaceae</taxon>
        <taxon>Colletotrichum</taxon>
        <taxon>Colletotrichum boninense species complex</taxon>
    </lineage>
</organism>
<dbReference type="RefSeq" id="XP_038740441.1">
    <property type="nucleotide sequence ID" value="XM_038894366.1"/>
</dbReference>
<dbReference type="GO" id="GO:0030435">
    <property type="term" value="P:sporulation resulting in formation of a cellular spore"/>
    <property type="evidence" value="ECO:0007669"/>
    <property type="project" value="UniProtKB-KW"/>
</dbReference>
<dbReference type="Pfam" id="PF11754">
    <property type="entry name" value="Velvet"/>
    <property type="match status" value="2"/>
</dbReference>
<feature type="region of interest" description="Disordered" evidence="6">
    <location>
        <begin position="234"/>
        <end position="275"/>
    </location>
</feature>
<evidence type="ECO:0000256" key="4">
    <source>
        <dbReference type="ARBA" id="ARBA00023163"/>
    </source>
</evidence>
<dbReference type="InterPro" id="IPR037525">
    <property type="entry name" value="Velvet_dom"/>
</dbReference>
<dbReference type="PROSITE" id="PS51821">
    <property type="entry name" value="VELVET"/>
    <property type="match status" value="1"/>
</dbReference>
<name>A0A9P6HVP5_9PEZI</name>
<accession>A0A9P6HVP5</accession>
<keyword evidence="3" id="KW-0805">Transcription regulation</keyword>
<dbReference type="OrthoDB" id="3056235at2759"/>
<dbReference type="Gene3D" id="2.60.40.3960">
    <property type="entry name" value="Velvet domain"/>
    <property type="match status" value="1"/>
</dbReference>
<dbReference type="GO" id="GO:0005634">
    <property type="term" value="C:nucleus"/>
    <property type="evidence" value="ECO:0007669"/>
    <property type="project" value="UniProtKB-SubCell"/>
</dbReference>
<evidence type="ECO:0000256" key="6">
    <source>
        <dbReference type="SAM" id="MobiDB-lite"/>
    </source>
</evidence>
<reference evidence="8" key="2">
    <citation type="submission" date="2020-11" db="EMBL/GenBank/DDBJ databases">
        <title>Whole genome sequencing of Colletotrichum sp.</title>
        <authorList>
            <person name="Li H."/>
        </authorList>
    </citation>
    <scope>NUCLEOTIDE SEQUENCE</scope>
    <source>
        <strain evidence="8">CkLH20</strain>
    </source>
</reference>
<comment type="subcellular location">
    <subcellularLocation>
        <location evidence="1">Nucleus</location>
    </subcellularLocation>
</comment>
<evidence type="ECO:0000313" key="9">
    <source>
        <dbReference type="Proteomes" id="UP000781932"/>
    </source>
</evidence>
<dbReference type="PANTHER" id="PTHR33572:SF18">
    <property type="entry name" value="SPORE DEVELOPMENT REGULATOR VOSA"/>
    <property type="match status" value="1"/>
</dbReference>
<feature type="compositionally biased region" description="Basic and acidic residues" evidence="6">
    <location>
        <begin position="241"/>
        <end position="262"/>
    </location>
</feature>
<proteinExistence type="predicted"/>
<sequence length="377" mass="42364">MSYPQNYMNLNQQLSREPFPLRSEVFPLKGMGMQTEKMQTAPQPLPPNLSLKFVQAPKHGKVAAITKEKDRKPLDPPPVVEIVVNRANWDRATFGNPEIVLCNPYYFVVATLESYDTNGRNPPEDCSRELLGVKTTSMFRVQLKNDVCEGGYFVFSDLSVKKEGDYKLILTLYEKLYNDTVMECASVTSTPFKVHCQRTFPGMARSTELTKELSDKGLRVRIRKDSRVVAQRKHLINHAIASDRKRSRREEEEKDDVNEPNKRARPGLPLPLPSMPMRQTVQAVQNMGLHSPPQPHQSGNYSYESMAMNNGLAHGYPAVQHGYAVPSNYPLTPTSTGIPGNNNMASYEPAYHVDQQWGDEKNGMLDTSLLGGGLHDA</sequence>
<dbReference type="GeneID" id="62167440"/>
<evidence type="ECO:0000256" key="1">
    <source>
        <dbReference type="ARBA" id="ARBA00004123"/>
    </source>
</evidence>
<keyword evidence="9" id="KW-1185">Reference proteome</keyword>
<evidence type="ECO:0000313" key="8">
    <source>
        <dbReference type="EMBL" id="KAF9870980.1"/>
    </source>
</evidence>
<keyword evidence="4" id="KW-0804">Transcription</keyword>
<dbReference type="AlphaFoldDB" id="A0A9P6HVP5"/>
<protein>
    <submittedName>
        <fullName evidence="8">VosA protein</fullName>
    </submittedName>
</protein>
<reference evidence="8" key="1">
    <citation type="submission" date="2020-03" db="EMBL/GenBank/DDBJ databases">
        <authorList>
            <person name="He L."/>
        </authorList>
    </citation>
    <scope>NUCLEOTIDE SEQUENCE</scope>
    <source>
        <strain evidence="8">CkLH20</strain>
    </source>
</reference>
<dbReference type="EMBL" id="JAATWM020000049">
    <property type="protein sequence ID" value="KAF9870980.1"/>
    <property type="molecule type" value="Genomic_DNA"/>
</dbReference>
<feature type="domain" description="Velvet" evidence="7">
    <location>
        <begin position="44"/>
        <end position="223"/>
    </location>
</feature>
<evidence type="ECO:0000259" key="7">
    <source>
        <dbReference type="PROSITE" id="PS51821"/>
    </source>
</evidence>
<keyword evidence="2" id="KW-0749">Sporulation</keyword>
<gene>
    <name evidence="8" type="ORF">CkaCkLH20_11652</name>
</gene>
<dbReference type="InterPro" id="IPR021740">
    <property type="entry name" value="Velvet"/>
</dbReference>
<dbReference type="InterPro" id="IPR038491">
    <property type="entry name" value="Velvet_dom_sf"/>
</dbReference>
<dbReference type="PANTHER" id="PTHR33572">
    <property type="entry name" value="SPORE DEVELOPMENT REGULATOR VOSA"/>
    <property type="match status" value="1"/>
</dbReference>
<keyword evidence="5" id="KW-0539">Nucleus</keyword>
<comment type="caution">
    <text evidence="8">The sequence shown here is derived from an EMBL/GenBank/DDBJ whole genome shotgun (WGS) entry which is preliminary data.</text>
</comment>
<evidence type="ECO:0000256" key="2">
    <source>
        <dbReference type="ARBA" id="ARBA00022969"/>
    </source>
</evidence>
<evidence type="ECO:0000256" key="3">
    <source>
        <dbReference type="ARBA" id="ARBA00023015"/>
    </source>
</evidence>